<dbReference type="Proteomes" id="UP000887576">
    <property type="component" value="Unplaced"/>
</dbReference>
<reference evidence="2" key="1">
    <citation type="submission" date="2022-11" db="UniProtKB">
        <authorList>
            <consortium name="WormBaseParasite"/>
        </authorList>
    </citation>
    <scope>IDENTIFICATION</scope>
</reference>
<name>A0AC34QTC0_9BILA</name>
<organism evidence="1 2">
    <name type="scientific">Panagrolaimus sp. JU765</name>
    <dbReference type="NCBI Taxonomy" id="591449"/>
    <lineage>
        <taxon>Eukaryota</taxon>
        <taxon>Metazoa</taxon>
        <taxon>Ecdysozoa</taxon>
        <taxon>Nematoda</taxon>
        <taxon>Chromadorea</taxon>
        <taxon>Rhabditida</taxon>
        <taxon>Tylenchina</taxon>
        <taxon>Panagrolaimomorpha</taxon>
        <taxon>Panagrolaimoidea</taxon>
        <taxon>Panagrolaimidae</taxon>
        <taxon>Panagrolaimus</taxon>
    </lineage>
</organism>
<evidence type="ECO:0000313" key="1">
    <source>
        <dbReference type="Proteomes" id="UP000887576"/>
    </source>
</evidence>
<sequence>MFGLSSTAELASTVGAYSNNLSVFYYEPKFITYVAVCGKNQINFLQWDSKFELMKSEEIILKDKDTGSTITAIQCKICAPADRNLPVLVVTSVDNIRIFDVKDLKLLISVALEKPPEVFDNDESDELPPDFNCEWYKLSRGITCVDNNILVGMDNGEIMFFACNGESTISIKKPLVEHKAPIISMATCIYDNITVSADVEGVVNVWGRSLKQVTKKISTAQCISVINILRKHALCGTYRGQILMFNVLTGELMAEVTAHAREITSISVAPESAYMLTGSHDGNICIWKLHARKPEAFGVDFRHCEKVSNKLITSAQFANGRGNCFIASFFDCNKLNIYRIAKKS</sequence>
<dbReference type="WBParaSite" id="JU765_v2.g19192.t1">
    <property type="protein sequence ID" value="JU765_v2.g19192.t1"/>
    <property type="gene ID" value="JU765_v2.g19192"/>
</dbReference>
<accession>A0AC34QTC0</accession>
<protein>
    <submittedName>
        <fullName evidence="2">Uncharacterized protein</fullName>
    </submittedName>
</protein>
<evidence type="ECO:0000313" key="2">
    <source>
        <dbReference type="WBParaSite" id="JU765_v2.g19192.t1"/>
    </source>
</evidence>
<proteinExistence type="predicted"/>